<dbReference type="EMBL" id="JBHTFQ010000006">
    <property type="protein sequence ID" value="MFC7705149.1"/>
    <property type="molecule type" value="Genomic_DNA"/>
</dbReference>
<keyword evidence="1" id="KW-0812">Transmembrane</keyword>
<accession>A0ABW2UNU2</accession>
<proteinExistence type="predicted"/>
<keyword evidence="1" id="KW-1133">Transmembrane helix</keyword>
<protein>
    <submittedName>
        <fullName evidence="2">Uncharacterized protein</fullName>
    </submittedName>
</protein>
<keyword evidence="3" id="KW-1185">Reference proteome</keyword>
<dbReference type="Proteomes" id="UP001596516">
    <property type="component" value="Unassembled WGS sequence"/>
</dbReference>
<feature type="transmembrane region" description="Helical" evidence="1">
    <location>
        <begin position="139"/>
        <end position="156"/>
    </location>
</feature>
<evidence type="ECO:0000313" key="3">
    <source>
        <dbReference type="Proteomes" id="UP001596516"/>
    </source>
</evidence>
<feature type="transmembrane region" description="Helical" evidence="1">
    <location>
        <begin position="227"/>
        <end position="245"/>
    </location>
</feature>
<name>A0ABW2UNU2_9RHOB</name>
<dbReference type="RefSeq" id="WP_377404533.1">
    <property type="nucleotide sequence ID" value="NZ_JBHTFQ010000006.1"/>
</dbReference>
<sequence>MTGAAEILVTLAGALVLAGAHLAAAVLRPEQRLNQRDWRSFAGGIGCGYVFLFILPELAAQQASRAEGAELNAHEREVFLTALCGLAAYYGLDSLTRAADGGFRFAGRRLAAPGFWLHMVGFGIYNAIVGYVLGQRQQIAVVEVTVYASALALHFFVNDQDLRARHGVLYDRCGRWALSAAVLVGWAAGVMISEASTVTPMIFAFLAGGMVLNILKQELPPENQSRFGAFALGLLVFGLFSLAQAA</sequence>
<feature type="transmembrane region" description="Helical" evidence="1">
    <location>
        <begin position="114"/>
        <end position="133"/>
    </location>
</feature>
<feature type="transmembrane region" description="Helical" evidence="1">
    <location>
        <begin position="176"/>
        <end position="192"/>
    </location>
</feature>
<feature type="transmembrane region" description="Helical" evidence="1">
    <location>
        <begin position="41"/>
        <end position="60"/>
    </location>
</feature>
<reference evidence="3" key="1">
    <citation type="journal article" date="2019" name="Int. J. Syst. Evol. Microbiol.">
        <title>The Global Catalogue of Microorganisms (GCM) 10K type strain sequencing project: providing services to taxonomists for standard genome sequencing and annotation.</title>
        <authorList>
            <consortium name="The Broad Institute Genomics Platform"/>
            <consortium name="The Broad Institute Genome Sequencing Center for Infectious Disease"/>
            <person name="Wu L."/>
            <person name="Ma J."/>
        </authorList>
    </citation>
    <scope>NUCLEOTIDE SEQUENCE [LARGE SCALE GENOMIC DNA]</scope>
    <source>
        <strain evidence="3">CGMCC 1.12750</strain>
    </source>
</reference>
<evidence type="ECO:0000256" key="1">
    <source>
        <dbReference type="SAM" id="Phobius"/>
    </source>
</evidence>
<keyword evidence="1" id="KW-0472">Membrane</keyword>
<feature type="transmembrane region" description="Helical" evidence="1">
    <location>
        <begin position="198"/>
        <end position="215"/>
    </location>
</feature>
<organism evidence="2 3">
    <name type="scientific">Plastorhodobacter daqingensis</name>
    <dbReference type="NCBI Taxonomy" id="1387281"/>
    <lineage>
        <taxon>Bacteria</taxon>
        <taxon>Pseudomonadati</taxon>
        <taxon>Pseudomonadota</taxon>
        <taxon>Alphaproteobacteria</taxon>
        <taxon>Rhodobacterales</taxon>
        <taxon>Paracoccaceae</taxon>
        <taxon>Plastorhodobacter</taxon>
    </lineage>
</organism>
<evidence type="ECO:0000313" key="2">
    <source>
        <dbReference type="EMBL" id="MFC7705149.1"/>
    </source>
</evidence>
<gene>
    <name evidence="2" type="ORF">ACFQXB_13170</name>
</gene>
<comment type="caution">
    <text evidence="2">The sequence shown here is derived from an EMBL/GenBank/DDBJ whole genome shotgun (WGS) entry which is preliminary data.</text>
</comment>